<evidence type="ECO:0000313" key="2">
    <source>
        <dbReference type="Proteomes" id="UP000218151"/>
    </source>
</evidence>
<dbReference type="GO" id="GO:0004540">
    <property type="term" value="F:RNA nuclease activity"/>
    <property type="evidence" value="ECO:0007669"/>
    <property type="project" value="InterPro"/>
</dbReference>
<organism evidence="1 2">
    <name type="scientific">Sphingomonas lenta</name>
    <dbReference type="NCBI Taxonomy" id="1141887"/>
    <lineage>
        <taxon>Bacteria</taxon>
        <taxon>Pseudomonadati</taxon>
        <taxon>Pseudomonadota</taxon>
        <taxon>Alphaproteobacteria</taxon>
        <taxon>Sphingomonadales</taxon>
        <taxon>Sphingomonadaceae</taxon>
        <taxon>Sphingomonas</taxon>
    </lineage>
</organism>
<keyword evidence="2" id="KW-1185">Reference proteome</keyword>
<proteinExistence type="predicted"/>
<dbReference type="OrthoDB" id="9809421at2"/>
<name>A0A2A2SC76_9SPHN</name>
<gene>
    <name evidence="1" type="ORF">CKY28_12315</name>
</gene>
<protein>
    <submittedName>
        <fullName evidence="1">Uncharacterized protein</fullName>
    </submittedName>
</protein>
<dbReference type="CDD" id="cd18722">
    <property type="entry name" value="PIN_NicB-like"/>
    <property type="match status" value="1"/>
</dbReference>
<dbReference type="Gene3D" id="3.40.50.1010">
    <property type="entry name" value="5'-nuclease"/>
    <property type="match status" value="1"/>
</dbReference>
<dbReference type="AlphaFoldDB" id="A0A2A2SC76"/>
<comment type="caution">
    <text evidence="1">The sequence shown here is derived from an EMBL/GenBank/DDBJ whole genome shotgun (WGS) entry which is preliminary data.</text>
</comment>
<accession>A0A2A2SC76</accession>
<reference evidence="2" key="1">
    <citation type="submission" date="2017-09" db="EMBL/GenBank/DDBJ databases">
        <authorList>
            <person name="Feng G."/>
            <person name="Zhu H."/>
        </authorList>
    </citation>
    <scope>NUCLEOTIDE SEQUENCE [LARGE SCALE GENOMIC DNA]</scope>
    <source>
        <strain evidence="2">1PNM-20</strain>
    </source>
</reference>
<evidence type="ECO:0000313" key="1">
    <source>
        <dbReference type="EMBL" id="PAX06858.1"/>
    </source>
</evidence>
<dbReference type="RefSeq" id="WP_095998683.1">
    <property type="nucleotide sequence ID" value="NZ_NSLI01000004.1"/>
</dbReference>
<dbReference type="EMBL" id="NSLI01000004">
    <property type="protein sequence ID" value="PAX06858.1"/>
    <property type="molecule type" value="Genomic_DNA"/>
</dbReference>
<dbReference type="Proteomes" id="UP000218151">
    <property type="component" value="Unassembled WGS sequence"/>
</dbReference>
<sequence>MRVWVYVDGFNLYYRALRKGPHKWVDLQALSRELLDEADEILGIRYFTARISPRAGDPESPRRQQLYLSALGTVPDLHIHYGRFMARTKWRPVAHPLWSPHVKIEVNDTEEKGSDVNLATHLLNDAWHDRFDAALVYSQDTDLEESLRIVSQELQKAVGLVCLDGREPNRRLARWASFVRHVTPARLAKAQFPDTVIGATGKQITKPNGWK</sequence>